<dbReference type="Proteomes" id="UP000177328">
    <property type="component" value="Unassembled WGS sequence"/>
</dbReference>
<feature type="transmembrane region" description="Helical" evidence="1">
    <location>
        <begin position="39"/>
        <end position="62"/>
    </location>
</feature>
<dbReference type="InterPro" id="IPR010406">
    <property type="entry name" value="DUF1003"/>
</dbReference>
<keyword evidence="1" id="KW-1133">Transmembrane helix</keyword>
<organism evidence="2 3">
    <name type="scientific">Candidatus Daviesbacteria bacterium RIFCSPHIGHO2_02_FULL_43_12</name>
    <dbReference type="NCBI Taxonomy" id="1797776"/>
    <lineage>
        <taxon>Bacteria</taxon>
        <taxon>Candidatus Daviesiibacteriota</taxon>
    </lineage>
</organism>
<proteinExistence type="predicted"/>
<evidence type="ECO:0000313" key="2">
    <source>
        <dbReference type="EMBL" id="OGE41106.1"/>
    </source>
</evidence>
<name>A0A1F5KJK0_9BACT</name>
<keyword evidence="1" id="KW-0812">Transmembrane</keyword>
<keyword evidence="1" id="KW-0472">Membrane</keyword>
<evidence type="ECO:0000256" key="1">
    <source>
        <dbReference type="SAM" id="Phobius"/>
    </source>
</evidence>
<dbReference type="AlphaFoldDB" id="A0A1F5KJK0"/>
<feature type="transmembrane region" description="Helical" evidence="1">
    <location>
        <begin position="78"/>
        <end position="98"/>
    </location>
</feature>
<comment type="caution">
    <text evidence="2">The sequence shown here is derived from an EMBL/GenBank/DDBJ whole genome shotgun (WGS) entry which is preliminary data.</text>
</comment>
<evidence type="ECO:0000313" key="3">
    <source>
        <dbReference type="Proteomes" id="UP000177328"/>
    </source>
</evidence>
<gene>
    <name evidence="2" type="ORF">A3D25_01030</name>
</gene>
<accession>A0A1F5KJK0</accession>
<dbReference type="PANTHER" id="PTHR41386">
    <property type="entry name" value="INTEGRAL MEMBRANE PROTEIN-RELATED"/>
    <property type="match status" value="1"/>
</dbReference>
<protein>
    <recommendedName>
        <fullName evidence="4">DUF1003 domain-containing protein</fullName>
    </recommendedName>
</protein>
<reference evidence="2 3" key="1">
    <citation type="journal article" date="2016" name="Nat. Commun.">
        <title>Thousands of microbial genomes shed light on interconnected biogeochemical processes in an aquifer system.</title>
        <authorList>
            <person name="Anantharaman K."/>
            <person name="Brown C.T."/>
            <person name="Hug L.A."/>
            <person name="Sharon I."/>
            <person name="Castelle C.J."/>
            <person name="Probst A.J."/>
            <person name="Thomas B.C."/>
            <person name="Singh A."/>
            <person name="Wilkins M.J."/>
            <person name="Karaoz U."/>
            <person name="Brodie E.L."/>
            <person name="Williams K.H."/>
            <person name="Hubbard S.S."/>
            <person name="Banfield J.F."/>
        </authorList>
    </citation>
    <scope>NUCLEOTIDE SEQUENCE [LARGE SCALE GENOMIC DNA]</scope>
</reference>
<dbReference type="PANTHER" id="PTHR41386:SF1">
    <property type="entry name" value="MEMBRANE PROTEIN"/>
    <property type="match status" value="1"/>
</dbReference>
<dbReference type="Pfam" id="PF06210">
    <property type="entry name" value="DUF1003"/>
    <property type="match status" value="1"/>
</dbReference>
<sequence>MESVPQEIQTTDRRQRFFKSFEAKSLRSRSFLTRVADDLTAICGSTSFLVFHVFLFSGWILINTNLIPEVPPFDPFPFGLLTMVVSLEAIFLSIFVLVSQNRSSYISTIRDEVQLRVNLIAEEEITKVLQLLDEMRSKMGITKEDPELVRMLQRTNTSYIEKSIEEQLSTANRPIMQDLKDEIRKPLDKVHSFTQEVRAEEEKIKEAIKKD</sequence>
<evidence type="ECO:0008006" key="4">
    <source>
        <dbReference type="Google" id="ProtNLM"/>
    </source>
</evidence>
<dbReference type="EMBL" id="MFDD01000002">
    <property type="protein sequence ID" value="OGE41106.1"/>
    <property type="molecule type" value="Genomic_DNA"/>
</dbReference>